<dbReference type="Gene3D" id="3.90.550.50">
    <property type="match status" value="1"/>
</dbReference>
<dbReference type="EMBL" id="CANHGI010000002">
    <property type="protein sequence ID" value="CAI5441162.1"/>
    <property type="molecule type" value="Genomic_DNA"/>
</dbReference>
<evidence type="ECO:0000256" key="5">
    <source>
        <dbReference type="ARBA" id="ARBA00008661"/>
    </source>
</evidence>
<evidence type="ECO:0000256" key="13">
    <source>
        <dbReference type="ARBA" id="ARBA00023180"/>
    </source>
</evidence>
<comment type="caution">
    <text evidence="16">The sequence shown here is derived from an EMBL/GenBank/DDBJ whole genome shotgun (WGS) entry which is preliminary data.</text>
</comment>
<accession>A0A9P1IDC4</accession>
<dbReference type="AlphaFoldDB" id="A0A9P1IDC4"/>
<comment type="pathway">
    <text evidence="4">Glycan metabolism; heparan sulfate biosynthesis.</text>
</comment>
<comment type="subcellular location">
    <subcellularLocation>
        <location evidence="2 15">Golgi apparatus membrane</location>
        <topology evidence="2 15">Single-pass type II membrane protein</topology>
    </subcellularLocation>
</comment>
<dbReference type="PROSITE" id="PS51257">
    <property type="entry name" value="PROKAR_LIPOPROTEIN"/>
    <property type="match status" value="1"/>
</dbReference>
<dbReference type="Pfam" id="PF01762">
    <property type="entry name" value="Galactosyl_T"/>
    <property type="match status" value="1"/>
</dbReference>
<reference evidence="16" key="1">
    <citation type="submission" date="2022-11" db="EMBL/GenBank/DDBJ databases">
        <authorList>
            <person name="Kikuchi T."/>
        </authorList>
    </citation>
    <scope>NUCLEOTIDE SEQUENCE</scope>
    <source>
        <strain evidence="16">PS1010</strain>
    </source>
</reference>
<dbReference type="Proteomes" id="UP001152747">
    <property type="component" value="Unassembled WGS sequence"/>
</dbReference>
<dbReference type="GO" id="GO:0006024">
    <property type="term" value="P:glycosaminoglycan biosynthetic process"/>
    <property type="evidence" value="ECO:0007669"/>
    <property type="project" value="UniProtKB-ARBA"/>
</dbReference>
<keyword evidence="10 15" id="KW-1133">Transmembrane helix</keyword>
<evidence type="ECO:0000256" key="4">
    <source>
        <dbReference type="ARBA" id="ARBA00005093"/>
    </source>
</evidence>
<keyword evidence="11 15" id="KW-0333">Golgi apparatus</keyword>
<evidence type="ECO:0000256" key="6">
    <source>
        <dbReference type="ARBA" id="ARBA00022676"/>
    </source>
</evidence>
<evidence type="ECO:0000256" key="12">
    <source>
        <dbReference type="ARBA" id="ARBA00023136"/>
    </source>
</evidence>
<sequence>MRFLKIYLIAAVSICTICTIILTIGCGTSSFDQPSYEKLERKREKVLDETYLLICIISAPKEYEERQNVRNTWLELSKKGPSVYIHKFVIGTAGLDTEIISKLKSENEQFNDLVLLEKLEEGYSGLARKTLSAMQFAFENFRFQYLLKVDVDTFVRITPFLTALKTVQHPMLYWGFLDGRAKPFRKGKWKEPEWNLCDRYLPYQLGGGYVLSYELVKYLAVNSRLFRMYKNEDVSVGAWLAGLDVKYVHDPRFDTEWTSRGCNNEYLVLHKKTSAEMIEMFENLKNKKFLCTKQYQKRPSYVYDFSKPPSECCTRINGSSIP</sequence>
<feature type="transmembrane region" description="Helical" evidence="15">
    <location>
        <begin position="6"/>
        <end position="31"/>
    </location>
</feature>
<keyword evidence="14" id="KW-0464">Manganese</keyword>
<evidence type="ECO:0000256" key="8">
    <source>
        <dbReference type="ARBA" id="ARBA00022692"/>
    </source>
</evidence>
<dbReference type="PANTHER" id="PTHR11214">
    <property type="entry name" value="BETA-1,3-N-ACETYLGLUCOSAMINYLTRANSFERASE"/>
    <property type="match status" value="1"/>
</dbReference>
<keyword evidence="12 15" id="KW-0472">Membrane</keyword>
<dbReference type="InterPro" id="IPR002659">
    <property type="entry name" value="Glyco_trans_31"/>
</dbReference>
<evidence type="ECO:0000256" key="11">
    <source>
        <dbReference type="ARBA" id="ARBA00023034"/>
    </source>
</evidence>
<dbReference type="GO" id="GO:0000139">
    <property type="term" value="C:Golgi membrane"/>
    <property type="evidence" value="ECO:0007669"/>
    <property type="project" value="UniProtKB-SubCell"/>
</dbReference>
<evidence type="ECO:0000256" key="1">
    <source>
        <dbReference type="ARBA" id="ARBA00001936"/>
    </source>
</evidence>
<dbReference type="FunFam" id="3.90.550.50:FF:000018">
    <property type="entry name" value="Hexosyltransferase"/>
    <property type="match status" value="1"/>
</dbReference>
<comment type="similarity">
    <text evidence="5 15">Belongs to the glycosyltransferase 31 family.</text>
</comment>
<proteinExistence type="inferred from homology"/>
<dbReference type="GO" id="GO:0047220">
    <property type="term" value="F:galactosylxylosylprotein 3-beta-galactosyltransferase activity"/>
    <property type="evidence" value="ECO:0007669"/>
    <property type="project" value="TreeGrafter"/>
</dbReference>
<evidence type="ECO:0000256" key="3">
    <source>
        <dbReference type="ARBA" id="ARBA00004840"/>
    </source>
</evidence>
<evidence type="ECO:0000256" key="14">
    <source>
        <dbReference type="ARBA" id="ARBA00023211"/>
    </source>
</evidence>
<evidence type="ECO:0000256" key="2">
    <source>
        <dbReference type="ARBA" id="ARBA00004323"/>
    </source>
</evidence>
<evidence type="ECO:0000256" key="9">
    <source>
        <dbReference type="ARBA" id="ARBA00022968"/>
    </source>
</evidence>
<gene>
    <name evidence="16" type="ORF">CAMP_LOCUS3799</name>
</gene>
<evidence type="ECO:0000256" key="7">
    <source>
        <dbReference type="ARBA" id="ARBA00022679"/>
    </source>
</evidence>
<evidence type="ECO:0000313" key="17">
    <source>
        <dbReference type="Proteomes" id="UP001152747"/>
    </source>
</evidence>
<comment type="cofactor">
    <cofactor evidence="1">
        <name>Mn(2+)</name>
        <dbReference type="ChEBI" id="CHEBI:29035"/>
    </cofactor>
</comment>
<keyword evidence="6 15" id="KW-0328">Glycosyltransferase</keyword>
<name>A0A9P1IDC4_9PELO</name>
<dbReference type="GO" id="GO:0006493">
    <property type="term" value="P:protein O-linked glycosylation"/>
    <property type="evidence" value="ECO:0007669"/>
    <property type="project" value="TreeGrafter"/>
</dbReference>
<keyword evidence="7" id="KW-0808">Transferase</keyword>
<keyword evidence="9 15" id="KW-0735">Signal-anchor</keyword>
<evidence type="ECO:0000256" key="10">
    <source>
        <dbReference type="ARBA" id="ARBA00022989"/>
    </source>
</evidence>
<evidence type="ECO:0000256" key="15">
    <source>
        <dbReference type="RuleBase" id="RU363063"/>
    </source>
</evidence>
<dbReference type="OrthoDB" id="1158011at2759"/>
<keyword evidence="8 15" id="KW-0812">Transmembrane</keyword>
<keyword evidence="13" id="KW-0325">Glycoprotein</keyword>
<comment type="pathway">
    <text evidence="3">Glycan metabolism; chondroitin sulfate biosynthesis.</text>
</comment>
<dbReference type="PANTHER" id="PTHR11214:SF3">
    <property type="entry name" value="BETA-1,3-GALACTOSYLTRANSFERASE 6"/>
    <property type="match status" value="1"/>
</dbReference>
<protein>
    <recommendedName>
        <fullName evidence="15">Hexosyltransferase</fullName>
        <ecNumber evidence="15">2.4.1.-</ecNumber>
    </recommendedName>
</protein>
<keyword evidence="17" id="KW-1185">Reference proteome</keyword>
<dbReference type="EC" id="2.4.1.-" evidence="15"/>
<organism evidence="16 17">
    <name type="scientific">Caenorhabditis angaria</name>
    <dbReference type="NCBI Taxonomy" id="860376"/>
    <lineage>
        <taxon>Eukaryota</taxon>
        <taxon>Metazoa</taxon>
        <taxon>Ecdysozoa</taxon>
        <taxon>Nematoda</taxon>
        <taxon>Chromadorea</taxon>
        <taxon>Rhabditida</taxon>
        <taxon>Rhabditina</taxon>
        <taxon>Rhabditomorpha</taxon>
        <taxon>Rhabditoidea</taxon>
        <taxon>Rhabditidae</taxon>
        <taxon>Peloderinae</taxon>
        <taxon>Caenorhabditis</taxon>
    </lineage>
</organism>
<evidence type="ECO:0000313" key="16">
    <source>
        <dbReference type="EMBL" id="CAI5441162.1"/>
    </source>
</evidence>